<dbReference type="Proteomes" id="UP000268857">
    <property type="component" value="Unassembled WGS sequence"/>
</dbReference>
<dbReference type="Gene3D" id="1.20.120.160">
    <property type="entry name" value="HPT domain"/>
    <property type="match status" value="1"/>
</dbReference>
<dbReference type="InterPro" id="IPR001867">
    <property type="entry name" value="OmpR/PhoB-type_DNA-bd"/>
</dbReference>
<name>A0A3S0XFV0_CHLFR</name>
<dbReference type="InterPro" id="IPR029787">
    <property type="entry name" value="Nucleotide_cyclase"/>
</dbReference>
<dbReference type="GO" id="GO:0032993">
    <property type="term" value="C:protein-DNA complex"/>
    <property type="evidence" value="ECO:0007669"/>
    <property type="project" value="TreeGrafter"/>
</dbReference>
<dbReference type="RefSeq" id="WP_016876305.1">
    <property type="nucleotide sequence ID" value="NZ_AJLN01000072.1"/>
</dbReference>
<evidence type="ECO:0000259" key="8">
    <source>
        <dbReference type="PROSITE" id="PS51755"/>
    </source>
</evidence>
<dbReference type="Gene3D" id="3.30.70.270">
    <property type="match status" value="1"/>
</dbReference>
<reference evidence="9 10" key="1">
    <citation type="journal article" date="2019" name="Genome Biol. Evol.">
        <title>Day and night: Metabolic profiles and evolutionary relationships of six axenic non-marine cyanobacteria.</title>
        <authorList>
            <person name="Will S.E."/>
            <person name="Henke P."/>
            <person name="Boedeker C."/>
            <person name="Huang S."/>
            <person name="Brinkmann H."/>
            <person name="Rohde M."/>
            <person name="Jarek M."/>
            <person name="Friedl T."/>
            <person name="Seufert S."/>
            <person name="Schumacher M."/>
            <person name="Overmann J."/>
            <person name="Neumann-Schaal M."/>
            <person name="Petersen J."/>
        </authorList>
    </citation>
    <scope>NUCLEOTIDE SEQUENCE [LARGE SCALE GENOMIC DNA]</scope>
    <source>
        <strain evidence="9 10">PCC 6912</strain>
    </source>
</reference>
<dbReference type="InterPro" id="IPR000160">
    <property type="entry name" value="GGDEF_dom"/>
</dbReference>
<dbReference type="Gene3D" id="3.40.50.2300">
    <property type="match status" value="3"/>
</dbReference>
<accession>A0A3S0XFV0</accession>
<dbReference type="CDD" id="cd00156">
    <property type="entry name" value="REC"/>
    <property type="match status" value="2"/>
</dbReference>
<evidence type="ECO:0000259" key="5">
    <source>
        <dbReference type="PROSITE" id="PS50110"/>
    </source>
</evidence>
<keyword evidence="1 4" id="KW-0238">DNA-binding</keyword>
<feature type="domain" description="Response regulatory" evidence="5">
    <location>
        <begin position="500"/>
        <end position="616"/>
    </location>
</feature>
<evidence type="ECO:0000256" key="4">
    <source>
        <dbReference type="PROSITE-ProRule" id="PRU01091"/>
    </source>
</evidence>
<feature type="domain" description="Response regulatory" evidence="5">
    <location>
        <begin position="2"/>
        <end position="120"/>
    </location>
</feature>
<dbReference type="PROSITE" id="PS50887">
    <property type="entry name" value="GGDEF"/>
    <property type="match status" value="1"/>
</dbReference>
<proteinExistence type="predicted"/>
<dbReference type="InterPro" id="IPR008207">
    <property type="entry name" value="Sig_transdc_His_kin_Hpt_dom"/>
</dbReference>
<dbReference type="OrthoDB" id="442759at2"/>
<protein>
    <submittedName>
        <fullName evidence="9">Transcriptional regulator</fullName>
    </submittedName>
</protein>
<dbReference type="InterPro" id="IPR036388">
    <property type="entry name" value="WH-like_DNA-bd_sf"/>
</dbReference>
<dbReference type="InterPro" id="IPR001789">
    <property type="entry name" value="Sig_transdc_resp-reg_receiver"/>
</dbReference>
<dbReference type="Pfam" id="PF00072">
    <property type="entry name" value="Response_reg"/>
    <property type="match status" value="3"/>
</dbReference>
<feature type="modified residue" description="4-aspartylphosphate" evidence="3">
    <location>
        <position position="549"/>
    </location>
</feature>
<dbReference type="GO" id="GO:0000976">
    <property type="term" value="F:transcription cis-regulatory region binding"/>
    <property type="evidence" value="ECO:0007669"/>
    <property type="project" value="TreeGrafter"/>
</dbReference>
<dbReference type="PROSITE" id="PS50894">
    <property type="entry name" value="HPT"/>
    <property type="match status" value="1"/>
</dbReference>
<dbReference type="Gene3D" id="1.10.10.10">
    <property type="entry name" value="Winged helix-like DNA-binding domain superfamily/Winged helix DNA-binding domain"/>
    <property type="match status" value="1"/>
</dbReference>
<dbReference type="NCBIfam" id="TIGR00254">
    <property type="entry name" value="GGDEF"/>
    <property type="match status" value="1"/>
</dbReference>
<dbReference type="CDD" id="cd00383">
    <property type="entry name" value="trans_reg_C"/>
    <property type="match status" value="1"/>
</dbReference>
<evidence type="ECO:0000256" key="2">
    <source>
        <dbReference type="PROSITE-ProRule" id="PRU00110"/>
    </source>
</evidence>
<keyword evidence="10" id="KW-1185">Reference proteome</keyword>
<dbReference type="CDD" id="cd01949">
    <property type="entry name" value="GGDEF"/>
    <property type="match status" value="1"/>
</dbReference>
<dbReference type="InterPro" id="IPR036641">
    <property type="entry name" value="HPT_dom_sf"/>
</dbReference>
<feature type="domain" description="OmpR/PhoB-type" evidence="8">
    <location>
        <begin position="128"/>
        <end position="227"/>
    </location>
</feature>
<dbReference type="PROSITE" id="PS51755">
    <property type="entry name" value="OMPR_PHOB"/>
    <property type="match status" value="1"/>
</dbReference>
<dbReference type="PANTHER" id="PTHR48111">
    <property type="entry name" value="REGULATOR OF RPOS"/>
    <property type="match status" value="1"/>
</dbReference>
<organism evidence="9 10">
    <name type="scientific">Chlorogloeopsis fritschii PCC 6912</name>
    <dbReference type="NCBI Taxonomy" id="211165"/>
    <lineage>
        <taxon>Bacteria</taxon>
        <taxon>Bacillati</taxon>
        <taxon>Cyanobacteriota</taxon>
        <taxon>Cyanophyceae</taxon>
        <taxon>Nostocales</taxon>
        <taxon>Chlorogloeopsidaceae</taxon>
        <taxon>Chlorogloeopsis</taxon>
    </lineage>
</organism>
<feature type="domain" description="Response regulatory" evidence="5">
    <location>
        <begin position="375"/>
        <end position="491"/>
    </location>
</feature>
<feature type="DNA-binding region" description="OmpR/PhoB-type" evidence="4">
    <location>
        <begin position="128"/>
        <end position="227"/>
    </location>
</feature>
<dbReference type="SUPFAM" id="SSF55073">
    <property type="entry name" value="Nucleotide cyclase"/>
    <property type="match status" value="1"/>
</dbReference>
<dbReference type="SUPFAM" id="SSF47226">
    <property type="entry name" value="Histidine-containing phosphotransfer domain, HPT domain"/>
    <property type="match status" value="1"/>
</dbReference>
<feature type="modified residue" description="4-aspartylphosphate" evidence="3">
    <location>
        <position position="424"/>
    </location>
</feature>
<dbReference type="Pfam" id="PF01627">
    <property type="entry name" value="Hpt"/>
    <property type="match status" value="1"/>
</dbReference>
<dbReference type="PROSITE" id="PS50110">
    <property type="entry name" value="RESPONSE_REGULATORY"/>
    <property type="match status" value="3"/>
</dbReference>
<dbReference type="GO" id="GO:0005829">
    <property type="term" value="C:cytosol"/>
    <property type="evidence" value="ECO:0007669"/>
    <property type="project" value="TreeGrafter"/>
</dbReference>
<dbReference type="InterPro" id="IPR039420">
    <property type="entry name" value="WalR-like"/>
</dbReference>
<dbReference type="Gene3D" id="6.10.250.690">
    <property type="match status" value="1"/>
</dbReference>
<dbReference type="InterPro" id="IPR011006">
    <property type="entry name" value="CheY-like_superfamily"/>
</dbReference>
<sequence>MRILLVEDDESFAQIVQKTLTTQHYLVDFAADGEAGWELVEAFTYDLILLDVMLPKLNGISFCKRIRQAKNTHLHHIPILLLTAQDAVTNKVMGLDSGADDYLTKPFDLQELLARVRALLRRGSSILEPAIEWGFLRLDPSNCQVTYEGQLLHLTAKEYALLELLLRHSHRIFSQSALLDHLWPFEDFPSENTVRAHVKSLRQKLKKAGAGTDLIETVYGLGYRLKPRESNIDSQVTEAHTAENSKIENSHTWQQIALDISDLWEKHKEKYVNHITVVEQAVAELLQSTLTEELRQQALKEAHILVGSLGSFGFDEASRLSREIEQILEEQQKLLPAQMKYLSQLVVALRQELGQAPVILQPQAPESTNFEQQARLLIVDGDAVLAEQLIAEATIRGMLAEVATDLFQARQAIAKALPDVVLLDLCFKESAENGFRLLAELTTKEPPVSVLVFTATESFADRVKVARLGGRGFFQKPVSIEQVMDAIASVLQQSSQPSAKLMIVDDDPQVLDFLRSLLEPWGFKLTLLDEPQQFWSTLEQSNPDLLILDVEMPELSGIDLCQVVRNDSRWNDLPILFLSAHTDRETVQRVFTSGADDYINKPIVGPELIARVLNRLERTQILHKLAEIDELTGLTNRRKSVQQFSQLLHLAERQTQPVCFAILDLDHFKQINDQYGHDAGDQVLRRLGELLKQSFRSEDVVARWGGEEFILGLYGTTRSCGAKRLTEVLEIFSQQEFADAKNRRFSVSFSGGVAEFPKDGADLQALYRAADVLLYQAKESGRNQVLG</sequence>
<evidence type="ECO:0000259" key="6">
    <source>
        <dbReference type="PROSITE" id="PS50887"/>
    </source>
</evidence>
<dbReference type="SMART" id="SM00267">
    <property type="entry name" value="GGDEF"/>
    <property type="match status" value="1"/>
</dbReference>
<dbReference type="EMBL" id="RSCJ01000062">
    <property type="protein sequence ID" value="RUR72044.1"/>
    <property type="molecule type" value="Genomic_DNA"/>
</dbReference>
<dbReference type="SUPFAM" id="SSF52172">
    <property type="entry name" value="CheY-like"/>
    <property type="match status" value="3"/>
</dbReference>
<dbReference type="SMART" id="SM00862">
    <property type="entry name" value="Trans_reg_C"/>
    <property type="match status" value="1"/>
</dbReference>
<feature type="domain" description="HPt" evidence="7">
    <location>
        <begin position="263"/>
        <end position="363"/>
    </location>
</feature>
<dbReference type="Pfam" id="PF00486">
    <property type="entry name" value="Trans_reg_C"/>
    <property type="match status" value="1"/>
</dbReference>
<dbReference type="Pfam" id="PF00990">
    <property type="entry name" value="GGDEF"/>
    <property type="match status" value="1"/>
</dbReference>
<evidence type="ECO:0000256" key="3">
    <source>
        <dbReference type="PROSITE-ProRule" id="PRU00169"/>
    </source>
</evidence>
<dbReference type="PANTHER" id="PTHR48111:SF15">
    <property type="entry name" value="OMPR SUBFAMILY"/>
    <property type="match status" value="1"/>
</dbReference>
<feature type="domain" description="GGDEF" evidence="6">
    <location>
        <begin position="656"/>
        <end position="787"/>
    </location>
</feature>
<dbReference type="GO" id="GO:0006355">
    <property type="term" value="P:regulation of DNA-templated transcription"/>
    <property type="evidence" value="ECO:0007669"/>
    <property type="project" value="InterPro"/>
</dbReference>
<evidence type="ECO:0000313" key="10">
    <source>
        <dbReference type="Proteomes" id="UP000268857"/>
    </source>
</evidence>
<dbReference type="STRING" id="211165.GCA_000317285_02571"/>
<dbReference type="FunFam" id="3.30.70.270:FF:000001">
    <property type="entry name" value="Diguanylate cyclase domain protein"/>
    <property type="match status" value="1"/>
</dbReference>
<keyword evidence="3" id="KW-0597">Phosphoprotein</keyword>
<evidence type="ECO:0000313" key="9">
    <source>
        <dbReference type="EMBL" id="RUR72044.1"/>
    </source>
</evidence>
<comment type="caution">
    <text evidence="9">The sequence shown here is derived from an EMBL/GenBank/DDBJ whole genome shotgun (WGS) entry which is preliminary data.</text>
</comment>
<dbReference type="AlphaFoldDB" id="A0A3S0XFV0"/>
<evidence type="ECO:0000259" key="7">
    <source>
        <dbReference type="PROSITE" id="PS50894"/>
    </source>
</evidence>
<dbReference type="InterPro" id="IPR043128">
    <property type="entry name" value="Rev_trsase/Diguanyl_cyclase"/>
</dbReference>
<evidence type="ECO:0000256" key="1">
    <source>
        <dbReference type="ARBA" id="ARBA00023125"/>
    </source>
</evidence>
<dbReference type="GO" id="GO:0000156">
    <property type="term" value="F:phosphorelay response regulator activity"/>
    <property type="evidence" value="ECO:0007669"/>
    <property type="project" value="TreeGrafter"/>
</dbReference>
<feature type="modified residue" description="4-aspartylphosphate" evidence="3">
    <location>
        <position position="51"/>
    </location>
</feature>
<gene>
    <name evidence="9" type="ORF">PCC6912_65620</name>
</gene>
<feature type="modified residue" description="Phosphohistidine" evidence="2">
    <location>
        <position position="303"/>
    </location>
</feature>
<dbReference type="SMART" id="SM00448">
    <property type="entry name" value="REC"/>
    <property type="match status" value="3"/>
</dbReference>